<dbReference type="AlphaFoldDB" id="A0A8C2PZN5"/>
<accession>A0A8C2PZN5</accession>
<organism evidence="1 2">
    <name type="scientific">Cyprinus carpio</name>
    <name type="common">Common carp</name>
    <dbReference type="NCBI Taxonomy" id="7962"/>
    <lineage>
        <taxon>Eukaryota</taxon>
        <taxon>Metazoa</taxon>
        <taxon>Chordata</taxon>
        <taxon>Craniata</taxon>
        <taxon>Vertebrata</taxon>
        <taxon>Euteleostomi</taxon>
        <taxon>Actinopterygii</taxon>
        <taxon>Neopterygii</taxon>
        <taxon>Teleostei</taxon>
        <taxon>Ostariophysi</taxon>
        <taxon>Cypriniformes</taxon>
        <taxon>Cyprinidae</taxon>
        <taxon>Cyprininae</taxon>
        <taxon>Cyprinus</taxon>
    </lineage>
</organism>
<evidence type="ECO:0000313" key="2">
    <source>
        <dbReference type="Proteomes" id="UP000694701"/>
    </source>
</evidence>
<proteinExistence type="predicted"/>
<sequence>VSWTSLLQSPSSSRKRCGLNTSGWSHLVGSWFKDHWDERGESH</sequence>
<name>A0A8C2PZN5_CYPCA</name>
<evidence type="ECO:0000313" key="1">
    <source>
        <dbReference type="Ensembl" id="ENSCCRP00020094957.1"/>
    </source>
</evidence>
<reference evidence="1" key="1">
    <citation type="submission" date="2025-08" db="UniProtKB">
        <authorList>
            <consortium name="Ensembl"/>
        </authorList>
    </citation>
    <scope>IDENTIFICATION</scope>
</reference>
<protein>
    <submittedName>
        <fullName evidence="1">Uncharacterized protein</fullName>
    </submittedName>
</protein>
<dbReference type="Ensembl" id="ENSCCRT00020103780.1">
    <property type="protein sequence ID" value="ENSCCRP00020094957.1"/>
    <property type="gene ID" value="ENSCCRG00020043523.1"/>
</dbReference>
<dbReference type="Proteomes" id="UP000694701">
    <property type="component" value="Unplaced"/>
</dbReference>